<feature type="domain" description="Glutamine amidotransferase type-2" evidence="2">
    <location>
        <begin position="2"/>
        <end position="180"/>
    </location>
</feature>
<dbReference type="PROSITE" id="PS51278">
    <property type="entry name" value="GATASE_TYPE_2"/>
    <property type="match status" value="1"/>
</dbReference>
<evidence type="ECO:0000256" key="1">
    <source>
        <dbReference type="SAM" id="MobiDB-lite"/>
    </source>
</evidence>
<dbReference type="InterPro" id="IPR029055">
    <property type="entry name" value="Ntn_hydrolases_N"/>
</dbReference>
<proteinExistence type="predicted"/>
<dbReference type="Pfam" id="PF13537">
    <property type="entry name" value="GATase_7"/>
    <property type="match status" value="1"/>
</dbReference>
<feature type="region of interest" description="Disordered" evidence="1">
    <location>
        <begin position="534"/>
        <end position="554"/>
    </location>
</feature>
<dbReference type="Gene3D" id="3.60.20.10">
    <property type="entry name" value="Glutamine Phosphoribosylpyrophosphate, subunit 1, domain 1"/>
    <property type="match status" value="1"/>
</dbReference>
<evidence type="ECO:0000259" key="2">
    <source>
        <dbReference type="PROSITE" id="PS51278"/>
    </source>
</evidence>
<dbReference type="InterPro" id="IPR051786">
    <property type="entry name" value="ASN_synthetase/amidase"/>
</dbReference>
<reference evidence="3 4" key="1">
    <citation type="submission" date="2024-02" db="EMBL/GenBank/DDBJ databases">
        <authorList>
            <person name="Chen Y."/>
            <person name="Shah S."/>
            <person name="Dougan E. K."/>
            <person name="Thang M."/>
            <person name="Chan C."/>
        </authorList>
    </citation>
    <scope>NUCLEOTIDE SEQUENCE [LARGE SCALE GENOMIC DNA]</scope>
</reference>
<accession>A0ABP0PML0</accession>
<dbReference type="EMBL" id="CAXAMN010023250">
    <property type="protein sequence ID" value="CAK9076234.1"/>
    <property type="molecule type" value="Genomic_DNA"/>
</dbReference>
<dbReference type="InterPro" id="IPR014729">
    <property type="entry name" value="Rossmann-like_a/b/a_fold"/>
</dbReference>
<dbReference type="Gene3D" id="3.40.50.620">
    <property type="entry name" value="HUPs"/>
    <property type="match status" value="1"/>
</dbReference>
<evidence type="ECO:0000313" key="3">
    <source>
        <dbReference type="EMBL" id="CAK9076234.1"/>
    </source>
</evidence>
<keyword evidence="4" id="KW-1185">Reference proteome</keyword>
<dbReference type="InterPro" id="IPR017932">
    <property type="entry name" value="GATase_2_dom"/>
</dbReference>
<dbReference type="InterPro" id="IPR001962">
    <property type="entry name" value="Asn_synthase"/>
</dbReference>
<evidence type="ECO:0000313" key="4">
    <source>
        <dbReference type="Proteomes" id="UP001642484"/>
    </source>
</evidence>
<name>A0ABP0PML0_9DINO</name>
<dbReference type="SUPFAM" id="SSF56235">
    <property type="entry name" value="N-terminal nucleophile aminohydrolases (Ntn hydrolases)"/>
    <property type="match status" value="1"/>
</dbReference>
<sequence>MCSFLAANQLITNLAFVNFFLQPRGPDVTTHVRLHGFDFVHNLLHMTGERRPQPFVSSDGRIVALFNGEIYNWRRLSEEAQSRGLPAFQSDGEAILPTYAMAGESFPLALHGEFAIAIFDFESRKAVFAMDAFGTKPLWYALSGGKLAVASYKSGLLRLGFLSKDIHMVGPNRVLTISLETFSIVKQTAVFEFDLRQFKTSTEDFIHAFNEAVQLRTQDLEQTGRPLFIGLSSGFDSGAIHASLHQNSVRHHAFALLAEEMPQMLHDRAMFAKSTSEVSVVLMNDWDFEQEREWLSERAEPFNYLGRNLTGQINVLDDYAAIGLSYIVRLSRDRGALCYLSGTGADEILSDYGFEGEKWCPQSSFGGLFPENLSTIFPWGEFFLSTQRDYLHKEEHVAGAHGVEGRYPFLDTRVVQEYLWLAPEVKNREYKSPLHDAFVGWGYPFERRKKTGFAARANLVSDDYSILWRYNTHPPVPCGPHVAPNTISLCTDMGQGLACEVKCSDDQPPSTDTLRCGHRGLWVGHIECGGNSSATLWPKNGPAPPPGGGTGLGR</sequence>
<dbReference type="Proteomes" id="UP001642484">
    <property type="component" value="Unassembled WGS sequence"/>
</dbReference>
<gene>
    <name evidence="3" type="ORF">CCMP2556_LOCUS37552</name>
</gene>
<dbReference type="SUPFAM" id="SSF52402">
    <property type="entry name" value="Adenine nucleotide alpha hydrolases-like"/>
    <property type="match status" value="1"/>
</dbReference>
<protein>
    <recommendedName>
        <fullName evidence="2">Glutamine amidotransferase type-2 domain-containing protein</fullName>
    </recommendedName>
</protein>
<dbReference type="PANTHER" id="PTHR43284">
    <property type="entry name" value="ASPARAGINE SYNTHETASE (GLUTAMINE-HYDROLYZING)"/>
    <property type="match status" value="1"/>
</dbReference>
<comment type="caution">
    <text evidence="3">The sequence shown here is derived from an EMBL/GenBank/DDBJ whole genome shotgun (WGS) entry which is preliminary data.</text>
</comment>
<dbReference type="PANTHER" id="PTHR43284:SF1">
    <property type="entry name" value="ASPARAGINE SYNTHETASE"/>
    <property type="match status" value="1"/>
</dbReference>
<organism evidence="3 4">
    <name type="scientific">Durusdinium trenchii</name>
    <dbReference type="NCBI Taxonomy" id="1381693"/>
    <lineage>
        <taxon>Eukaryota</taxon>
        <taxon>Sar</taxon>
        <taxon>Alveolata</taxon>
        <taxon>Dinophyceae</taxon>
        <taxon>Suessiales</taxon>
        <taxon>Symbiodiniaceae</taxon>
        <taxon>Durusdinium</taxon>
    </lineage>
</organism>
<dbReference type="Pfam" id="PF00733">
    <property type="entry name" value="Asn_synthase"/>
    <property type="match status" value="2"/>
</dbReference>